<name>A0ABX8RN99_NOCIO</name>
<evidence type="ECO:0000313" key="2">
    <source>
        <dbReference type="Proteomes" id="UP000694257"/>
    </source>
</evidence>
<evidence type="ECO:0000313" key="1">
    <source>
        <dbReference type="EMBL" id="QXN91117.1"/>
    </source>
</evidence>
<dbReference type="EMBL" id="CP078145">
    <property type="protein sequence ID" value="QXN91117.1"/>
    <property type="molecule type" value="Genomic_DNA"/>
</dbReference>
<proteinExistence type="predicted"/>
<dbReference type="Proteomes" id="UP000694257">
    <property type="component" value="Chromosome"/>
</dbReference>
<sequence>MFDQLTIGSWVIVGEHCSVRRAPLHRDGYLTFVFESGGAEFEFALTPGMLRRMVDLGAAPPLPEEPD</sequence>
<dbReference type="RefSeq" id="WP_218471974.1">
    <property type="nucleotide sequence ID" value="NZ_BAABJN010000012.1"/>
</dbReference>
<gene>
    <name evidence="1" type="ORF">KV110_38265</name>
</gene>
<keyword evidence="2" id="KW-1185">Reference proteome</keyword>
<protein>
    <submittedName>
        <fullName evidence="1">Uncharacterized protein</fullName>
    </submittedName>
</protein>
<reference evidence="1 2" key="1">
    <citation type="submission" date="2021-07" db="EMBL/GenBank/DDBJ databases">
        <title>Whole Genome Sequence of Nocardia Iowensis.</title>
        <authorList>
            <person name="Lamm A."/>
            <person name="Collins-Fairclough A.M."/>
            <person name="Bunk B."/>
            <person name="Sproer C."/>
        </authorList>
    </citation>
    <scope>NUCLEOTIDE SEQUENCE [LARGE SCALE GENOMIC DNA]</scope>
    <source>
        <strain evidence="1 2">NRRL 5646</strain>
    </source>
</reference>
<accession>A0ABX8RN99</accession>
<organism evidence="1 2">
    <name type="scientific">Nocardia iowensis</name>
    <dbReference type="NCBI Taxonomy" id="204891"/>
    <lineage>
        <taxon>Bacteria</taxon>
        <taxon>Bacillati</taxon>
        <taxon>Actinomycetota</taxon>
        <taxon>Actinomycetes</taxon>
        <taxon>Mycobacteriales</taxon>
        <taxon>Nocardiaceae</taxon>
        <taxon>Nocardia</taxon>
    </lineage>
</organism>